<dbReference type="GO" id="GO:0019805">
    <property type="term" value="P:quinolinate biosynthetic process"/>
    <property type="evidence" value="ECO:0007669"/>
    <property type="project" value="UniProtKB-UniRule"/>
</dbReference>
<dbReference type="GeneTree" id="ENSGT00390000008033"/>
<dbReference type="UniPathway" id="UPA00334">
    <property type="reaction ID" value="UER00455"/>
</dbReference>
<comment type="function">
    <text evidence="4 5">Catalyzes the cleavage of L-kynurenine (L-Kyn) and L-3-hydroxykynurenine (L-3OHKyn) into anthranilic acid (AA) and 3-hydroxyanthranilic acid (3-OHAA), respectively.</text>
</comment>
<evidence type="ECO:0000256" key="3">
    <source>
        <dbReference type="ARBA" id="ARBA00022898"/>
    </source>
</evidence>
<keyword evidence="4 5" id="KW-0963">Cytoplasm</keyword>
<evidence type="ECO:0000256" key="2">
    <source>
        <dbReference type="ARBA" id="ARBA00022801"/>
    </source>
</evidence>
<comment type="subunit">
    <text evidence="4 5">Homodimer.</text>
</comment>
<dbReference type="PIRSF" id="PIRSF038800">
    <property type="entry name" value="KYNU"/>
    <property type="match status" value="1"/>
</dbReference>
<reference evidence="6" key="2">
    <citation type="submission" date="2025-09" db="UniProtKB">
        <authorList>
            <consortium name="Ensembl"/>
        </authorList>
    </citation>
    <scope>IDENTIFICATION</scope>
</reference>
<protein>
    <recommendedName>
        <fullName evidence="4 5">Kynureninase</fullName>
        <ecNumber evidence="4 5">3.7.1.3</ecNumber>
    </recommendedName>
    <alternativeName>
        <fullName evidence="4">L-kynurenine hydrolase</fullName>
    </alternativeName>
</protein>
<feature type="binding site" evidence="4">
    <location>
        <position position="179"/>
    </location>
    <ligand>
        <name>pyridoxal 5'-phosphate</name>
        <dbReference type="ChEBI" id="CHEBI:597326"/>
    </ligand>
</feature>
<comment type="caution">
    <text evidence="4">Lacks conserved residue(s) required for the propagation of feature annotation.</text>
</comment>
<keyword evidence="3 4" id="KW-0663">Pyridoxal phosphate</keyword>
<comment type="pathway">
    <text evidence="4 5">Cofactor biosynthesis; NAD(+) biosynthesis; quinolinate from L-kynurenine: step 2/3.</text>
</comment>
<dbReference type="GO" id="GO:0005737">
    <property type="term" value="C:cytoplasm"/>
    <property type="evidence" value="ECO:0007669"/>
    <property type="project" value="UniProtKB-SubCell"/>
</dbReference>
<sequence>MKTFHIVIECVSYQTRLYVFEKVTVSVVSRCSTLAFSAFCFLTSKFSADMVEQLLTLAQDWGVQVTDESFARHLDSNDPLHSFRQRFHVPLVKDIPKSDLGLVNGEEQCVYMAGNSLGLQPKKVKVYLEEELDKWAKLAVHGHFDGARPWVYFDEIISSSMASIVGAKENEVALMNGLTVNLHLLLLAFYKPTAKRNKILLEEKAFPSDYFVIASQIEMHNLDPTSCMLLVTPREGEQTLRREDLLSTIEREGDTIAVILLSGVQYLTGQLFDMASITHAGHNMGCVVGFDLAHAVGNVELSLHEWGVDFACWCSYKYLNSGAGGVAGAFVHEKCMHSVKPVLIGWWGNDRENRFTMENKLKLIPGVRGFRLSNPSIFLSCSLQASLEIFTEASMPALRKKSVQLTAYLELLLQRIINAESKEQLKRLKLKMITPTDPVQRGCQLSLQIPMLSQPVLQELERRGAMCDIREPNILRVAPVPLYNTFGDVHRFVKLLKDSFLAVILKDQNNIP</sequence>
<proteinExistence type="inferred from homology"/>
<dbReference type="AlphaFoldDB" id="A0A8C4R7M4"/>
<dbReference type="UniPathway" id="UPA00253">
    <property type="reaction ID" value="UER00329"/>
</dbReference>
<dbReference type="InterPro" id="IPR010111">
    <property type="entry name" value="Kynureninase"/>
</dbReference>
<reference evidence="6" key="1">
    <citation type="submission" date="2025-08" db="UniProtKB">
        <authorList>
            <consortium name="Ensembl"/>
        </authorList>
    </citation>
    <scope>IDENTIFICATION</scope>
</reference>
<evidence type="ECO:0000313" key="7">
    <source>
        <dbReference type="Proteomes" id="UP000694388"/>
    </source>
</evidence>
<dbReference type="Pfam" id="PF22580">
    <property type="entry name" value="KYNU_C"/>
    <property type="match status" value="1"/>
</dbReference>
<dbReference type="EC" id="3.7.1.3" evidence="4 5"/>
<dbReference type="GO" id="GO:0019441">
    <property type="term" value="P:L-tryptophan catabolic process to kynurenine"/>
    <property type="evidence" value="ECO:0007669"/>
    <property type="project" value="TreeGrafter"/>
</dbReference>
<dbReference type="FunFam" id="3.40.640.10:FF:000031">
    <property type="entry name" value="Kynureninase"/>
    <property type="match status" value="1"/>
</dbReference>
<gene>
    <name evidence="4" type="primary">KYNU</name>
</gene>
<dbReference type="Gene3D" id="3.40.640.10">
    <property type="entry name" value="Type I PLP-dependent aspartate aminotransferase-like (Major domain)"/>
    <property type="match status" value="1"/>
</dbReference>
<dbReference type="InterPro" id="IPR015421">
    <property type="entry name" value="PyrdxlP-dep_Trfase_major"/>
</dbReference>
<accession>A0A8C4R7M4</accession>
<dbReference type="SUPFAM" id="SSF53383">
    <property type="entry name" value="PLP-dependent transferases"/>
    <property type="match status" value="1"/>
</dbReference>
<feature type="modified residue" description="N6-(pyridoxal phosphate)lysine" evidence="4">
    <location>
        <position position="317"/>
    </location>
</feature>
<keyword evidence="1 4" id="KW-0662">Pyridine nucleotide biosynthesis</keyword>
<dbReference type="Gene3D" id="3.90.1150.10">
    <property type="entry name" value="Aspartate Aminotransferase, domain 1"/>
    <property type="match status" value="1"/>
</dbReference>
<dbReference type="GO" id="GO:0030429">
    <property type="term" value="F:kynureninase activity"/>
    <property type="evidence" value="ECO:0007669"/>
    <property type="project" value="UniProtKB-UniRule"/>
</dbReference>
<comment type="catalytic activity">
    <reaction evidence="5">
        <text>3-hydroxy-L-kynurenine + H2O = 3-hydroxyanthranilate + L-alanine + H(+)</text>
        <dbReference type="Rhea" id="RHEA:25143"/>
        <dbReference type="ChEBI" id="CHEBI:15377"/>
        <dbReference type="ChEBI" id="CHEBI:15378"/>
        <dbReference type="ChEBI" id="CHEBI:36559"/>
        <dbReference type="ChEBI" id="CHEBI:57972"/>
        <dbReference type="ChEBI" id="CHEBI:58125"/>
        <dbReference type="EC" id="3.7.1.3"/>
    </reaction>
</comment>
<dbReference type="HAMAP" id="MF_01970">
    <property type="entry name" value="Kynureninase"/>
    <property type="match status" value="1"/>
</dbReference>
<evidence type="ECO:0000256" key="5">
    <source>
        <dbReference type="PIRNR" id="PIRNR038800"/>
    </source>
</evidence>
<name>A0A8C4R7M4_EPTBU</name>
<feature type="binding site" evidence="4">
    <location>
        <position position="178"/>
    </location>
    <ligand>
        <name>pyridoxal 5'-phosphate</name>
        <dbReference type="ChEBI" id="CHEBI:597326"/>
    </ligand>
</feature>
<evidence type="ECO:0000256" key="4">
    <source>
        <dbReference type="HAMAP-Rule" id="MF_03017"/>
    </source>
</evidence>
<dbReference type="GO" id="GO:0097053">
    <property type="term" value="P:L-kynurenine catabolic process"/>
    <property type="evidence" value="ECO:0007669"/>
    <property type="project" value="UniProtKB-UniRule"/>
</dbReference>
<dbReference type="GO" id="GO:0030170">
    <property type="term" value="F:pyridoxal phosphate binding"/>
    <property type="evidence" value="ECO:0007669"/>
    <property type="project" value="UniProtKB-UniRule"/>
</dbReference>
<feature type="binding site" evidence="4">
    <location>
        <position position="316"/>
    </location>
    <ligand>
        <name>pyridoxal 5'-phosphate</name>
        <dbReference type="ChEBI" id="CHEBI:597326"/>
    </ligand>
</feature>
<keyword evidence="2 4" id="KW-0378">Hydrolase</keyword>
<comment type="similarity">
    <text evidence="4 5">Belongs to the kynureninase family.</text>
</comment>
<dbReference type="InterPro" id="IPR015424">
    <property type="entry name" value="PyrdxlP-dep_Trfase"/>
</dbReference>
<evidence type="ECO:0000313" key="6">
    <source>
        <dbReference type="Ensembl" id="ENSEBUP00000026071.1"/>
    </source>
</evidence>
<comment type="catalytic activity">
    <reaction evidence="4 5">
        <text>L-kynurenine + H2O = anthranilate + L-alanine + H(+)</text>
        <dbReference type="Rhea" id="RHEA:16813"/>
        <dbReference type="ChEBI" id="CHEBI:15377"/>
        <dbReference type="ChEBI" id="CHEBI:15378"/>
        <dbReference type="ChEBI" id="CHEBI:16567"/>
        <dbReference type="ChEBI" id="CHEBI:57959"/>
        <dbReference type="ChEBI" id="CHEBI:57972"/>
        <dbReference type="EC" id="3.7.1.3"/>
    </reaction>
</comment>
<feature type="binding site" evidence="4">
    <location>
        <begin position="206"/>
        <end position="209"/>
    </location>
    <ligand>
        <name>pyridoxal 5'-phosphate</name>
        <dbReference type="ChEBI" id="CHEBI:597326"/>
    </ligand>
</feature>
<dbReference type="Ensembl" id="ENSEBUT00000026647.1">
    <property type="protein sequence ID" value="ENSEBUP00000026071.1"/>
    <property type="gene ID" value="ENSEBUG00000016067.1"/>
</dbReference>
<dbReference type="PANTHER" id="PTHR14084:SF0">
    <property type="entry name" value="KYNURENINASE"/>
    <property type="match status" value="1"/>
</dbReference>
<keyword evidence="7" id="KW-1185">Reference proteome</keyword>
<feature type="binding site" evidence="4">
    <location>
        <position position="346"/>
    </location>
    <ligand>
        <name>pyridoxal 5'-phosphate</name>
        <dbReference type="ChEBI" id="CHEBI:597326"/>
    </ligand>
</feature>
<comment type="cofactor">
    <cofactor evidence="4 5">
        <name>pyridoxal 5'-phosphate</name>
        <dbReference type="ChEBI" id="CHEBI:597326"/>
    </cofactor>
</comment>
<comment type="pathway">
    <text evidence="4 5">Amino-acid degradation; L-kynurenine degradation; L-alanine and anthranilate from L-kynurenine: step 1/1.</text>
</comment>
<dbReference type="Proteomes" id="UP000694388">
    <property type="component" value="Unplaced"/>
</dbReference>
<dbReference type="NCBIfam" id="TIGR01814">
    <property type="entry name" value="kynureninase"/>
    <property type="match status" value="1"/>
</dbReference>
<dbReference type="PANTHER" id="PTHR14084">
    <property type="entry name" value="KYNURENINASE"/>
    <property type="match status" value="1"/>
</dbReference>
<comment type="subcellular location">
    <subcellularLocation>
        <location evidence="4 5">Cytoplasm</location>
    </subcellularLocation>
</comment>
<dbReference type="InterPro" id="IPR015422">
    <property type="entry name" value="PyrdxlP-dep_Trfase_small"/>
</dbReference>
<evidence type="ECO:0000256" key="1">
    <source>
        <dbReference type="ARBA" id="ARBA00022642"/>
    </source>
</evidence>
<feature type="binding site" evidence="4">
    <location>
        <position position="262"/>
    </location>
    <ligand>
        <name>pyridoxal 5'-phosphate</name>
        <dbReference type="ChEBI" id="CHEBI:597326"/>
    </ligand>
</feature>
<dbReference type="GO" id="GO:0043420">
    <property type="term" value="P:anthranilate metabolic process"/>
    <property type="evidence" value="ECO:0007669"/>
    <property type="project" value="UniProtKB-UniRule"/>
</dbReference>
<organism evidence="6 7">
    <name type="scientific">Eptatretus burgeri</name>
    <name type="common">Inshore hagfish</name>
    <dbReference type="NCBI Taxonomy" id="7764"/>
    <lineage>
        <taxon>Eukaryota</taxon>
        <taxon>Metazoa</taxon>
        <taxon>Chordata</taxon>
        <taxon>Craniata</taxon>
        <taxon>Vertebrata</taxon>
        <taxon>Cyclostomata</taxon>
        <taxon>Myxini</taxon>
        <taxon>Myxiniformes</taxon>
        <taxon>Myxinidae</taxon>
        <taxon>Eptatretinae</taxon>
        <taxon>Eptatretus</taxon>
    </lineage>
</organism>
<feature type="binding site" evidence="4">
    <location>
        <position position="294"/>
    </location>
    <ligand>
        <name>pyridoxal 5'-phosphate</name>
        <dbReference type="ChEBI" id="CHEBI:597326"/>
    </ligand>
</feature>
<dbReference type="GO" id="GO:0034354">
    <property type="term" value="P:'de novo' NAD+ biosynthetic process from L-tryptophan"/>
    <property type="evidence" value="ECO:0007669"/>
    <property type="project" value="UniProtKB-UniRule"/>
</dbReference>
<feature type="binding site" evidence="4">
    <location>
        <position position="291"/>
    </location>
    <ligand>
        <name>pyridoxal 5'-phosphate</name>
        <dbReference type="ChEBI" id="CHEBI:597326"/>
    </ligand>
</feature>
<feature type="binding site" evidence="4">
    <location>
        <position position="374"/>
    </location>
    <ligand>
        <name>pyridoxal 5'-phosphate</name>
        <dbReference type="ChEBI" id="CHEBI:597326"/>
    </ligand>
</feature>